<gene>
    <name evidence="1" type="ORF">CYJ10_19090</name>
</gene>
<evidence type="ECO:0000313" key="1">
    <source>
        <dbReference type="EMBL" id="PLP98895.1"/>
    </source>
</evidence>
<comment type="caution">
    <text evidence="1">The sequence shown here is derived from an EMBL/GenBank/DDBJ whole genome shotgun (WGS) entry which is preliminary data.</text>
</comment>
<name>A0A2N5C9I8_9BURK</name>
<protein>
    <submittedName>
        <fullName evidence="1">Uncharacterized protein</fullName>
    </submittedName>
</protein>
<dbReference type="Proteomes" id="UP000234341">
    <property type="component" value="Unassembled WGS sequence"/>
</dbReference>
<dbReference type="AlphaFoldDB" id="A0A2N5C9I8"/>
<dbReference type="RefSeq" id="WP_101683044.1">
    <property type="nucleotide sequence ID" value="NZ_PJRP01000009.1"/>
</dbReference>
<organism evidence="1 2">
    <name type="scientific">Cupriavidus pauculus</name>
    <dbReference type="NCBI Taxonomy" id="82633"/>
    <lineage>
        <taxon>Bacteria</taxon>
        <taxon>Pseudomonadati</taxon>
        <taxon>Pseudomonadota</taxon>
        <taxon>Betaproteobacteria</taxon>
        <taxon>Burkholderiales</taxon>
        <taxon>Burkholderiaceae</taxon>
        <taxon>Cupriavidus</taxon>
    </lineage>
</organism>
<reference evidence="1 2" key="1">
    <citation type="submission" date="2017-12" db="EMBL/GenBank/DDBJ databases">
        <title>Genome sequence of the active heterotrophic nitrifier-denitrifier, Cupriavidus pauculus UM1.</title>
        <authorList>
            <person name="Putonti C."/>
            <person name="Castignetti D."/>
        </authorList>
    </citation>
    <scope>NUCLEOTIDE SEQUENCE [LARGE SCALE GENOMIC DNA]</scope>
    <source>
        <strain evidence="1 2">UM1</strain>
    </source>
</reference>
<evidence type="ECO:0000313" key="2">
    <source>
        <dbReference type="Proteomes" id="UP000234341"/>
    </source>
</evidence>
<dbReference type="EMBL" id="PJRP01000009">
    <property type="protein sequence ID" value="PLP98895.1"/>
    <property type="molecule type" value="Genomic_DNA"/>
</dbReference>
<sequence length="145" mass="16402">MNPFAWTVDHLNQPGFSAALLEVSDLDARCAALKYDMGKAIKVETLDCATFNPRFRGMDSATRHKEAIAESWKREEVVAARLTRDGVRCTVDGVSTDSRSLRESFRVHGLPDHKHIRFRMSLKASRAATFVWEGFEYHFELVALG</sequence>
<proteinExistence type="predicted"/>
<accession>A0A2N5C9I8</accession>
<dbReference type="OrthoDB" id="598472at2"/>